<dbReference type="AlphaFoldDB" id="Q2CFW7"/>
<accession>Q2CFW7</accession>
<name>Q2CFW7_OCEGH</name>
<keyword evidence="4" id="KW-1185">Reference proteome</keyword>
<feature type="region of interest" description="Disordered" evidence="1">
    <location>
        <begin position="43"/>
        <end position="69"/>
    </location>
</feature>
<feature type="chain" id="PRO_5004207507" evidence="2">
    <location>
        <begin position="22"/>
        <end position="529"/>
    </location>
</feature>
<evidence type="ECO:0000313" key="3">
    <source>
        <dbReference type="EMBL" id="EAR51575.1"/>
    </source>
</evidence>
<dbReference type="RefSeq" id="WP_007253854.1">
    <property type="nucleotide sequence ID" value="NZ_CH724107.1"/>
</dbReference>
<evidence type="ECO:0000256" key="2">
    <source>
        <dbReference type="SAM" id="SignalP"/>
    </source>
</evidence>
<dbReference type="eggNOG" id="ENOG502Z7WE">
    <property type="taxonomic scope" value="Bacteria"/>
</dbReference>
<dbReference type="EMBL" id="AAOT01000011">
    <property type="protein sequence ID" value="EAR51575.1"/>
    <property type="molecule type" value="Genomic_DNA"/>
</dbReference>
<evidence type="ECO:0000313" key="4">
    <source>
        <dbReference type="Proteomes" id="UP000003635"/>
    </source>
</evidence>
<keyword evidence="2" id="KW-0732">Signal</keyword>
<reference evidence="3 4" key="1">
    <citation type="journal article" date="2010" name="J. Bacteriol.">
        <title>Genome sequences of Oceanicola granulosus HTCC2516(T) and Oceanicola batsensis HTCC2597(TDelta).</title>
        <authorList>
            <person name="Thrash J.C."/>
            <person name="Cho J.C."/>
            <person name="Vergin K.L."/>
            <person name="Giovannoni S.J."/>
        </authorList>
    </citation>
    <scope>NUCLEOTIDE SEQUENCE [LARGE SCALE GENOMIC DNA]</scope>
    <source>
        <strain evidence="4">ATCC BAA-861 / DSM 15982 / KCTC 12143 / HTCC2516</strain>
    </source>
</reference>
<proteinExistence type="predicted"/>
<sequence>MRLAALLALPLWLGGAVPGAAQELAGVTAGSRPLSAVDWLSDSLDTPRPALPGQPEPLRTAPGVGEAPVAGSASAPAVTVLPLDAVSPDLVGLVPHEVSGLPRSLWAGSEPETLAALIAAEWDEGLPAMQDLLRLLLLAETDPPRADGGEGLLFLARIDKLLDLGALDPALEMLEAAGPDRPALFRRYFDVALLTGRESRACRVLAGKPELAPTLSARIFCLAHGGDWPAAALTLNSARALEAVSAEEDALLTRFLEPETFADLPPLRRPDRPTPLDFRIREGIGEAMPTMGLPRAFAHADLRPTTGWKARLEAAERLARVGAVDDNLLLDLYTQLAPAASGSVWDRAAAVQEFEAALTGRDPDKLAAALPPAWEAMTTARTEVAFARLFGAALLERELDGPAGRLAYRIGLLSDDYESVALDHEPATAEDAFLRAVAIGEMPQEAPRGTMESAIHRGFTDAEPPARLMALADSDRLGEAILRAIALFDAGAAGDPEAVATALAFFRAVRLEETARRAALQLLLLERSP</sequence>
<organism evidence="3 4">
    <name type="scientific">Oceanicola granulosus (strain ATCC BAA-861 / DSM 15982 / KCTC 12143 / HTCC2516)</name>
    <dbReference type="NCBI Taxonomy" id="314256"/>
    <lineage>
        <taxon>Bacteria</taxon>
        <taxon>Pseudomonadati</taxon>
        <taxon>Pseudomonadota</taxon>
        <taxon>Alphaproteobacteria</taxon>
        <taxon>Rhodobacterales</taxon>
        <taxon>Roseobacteraceae</taxon>
        <taxon>Oceanicola</taxon>
    </lineage>
</organism>
<dbReference type="STRING" id="314256.OG2516_01611"/>
<feature type="signal peptide" evidence="2">
    <location>
        <begin position="1"/>
        <end position="21"/>
    </location>
</feature>
<gene>
    <name evidence="3" type="ORF">OG2516_01611</name>
</gene>
<evidence type="ECO:0000256" key="1">
    <source>
        <dbReference type="SAM" id="MobiDB-lite"/>
    </source>
</evidence>
<dbReference type="Proteomes" id="UP000003635">
    <property type="component" value="Unassembled WGS sequence"/>
</dbReference>
<comment type="caution">
    <text evidence="3">The sequence shown here is derived from an EMBL/GenBank/DDBJ whole genome shotgun (WGS) entry which is preliminary data.</text>
</comment>
<dbReference type="HOGENOM" id="CLU_516526_0_0_5"/>
<protein>
    <submittedName>
        <fullName evidence="3">Uncharacterized protein</fullName>
    </submittedName>
</protein>